<reference evidence="7" key="1">
    <citation type="submission" date="2014-07" db="EMBL/GenBank/DDBJ databases">
        <authorList>
            <person name="Monot Marc"/>
        </authorList>
    </citation>
    <scope>NUCLEOTIDE SEQUENCE</scope>
    <source>
        <strain evidence="9">7032989</strain>
        <strain evidence="7">7032994</strain>
    </source>
</reference>
<dbReference type="EMBL" id="LK933127">
    <property type="protein sequence ID" value="CDT36732.1"/>
    <property type="molecule type" value="Genomic_DNA"/>
</dbReference>
<dbReference type="KEGG" id="pdf:CD630DERM_11250"/>
<dbReference type="EMBL" id="FUPS01000001">
    <property type="protein sequence ID" value="SJR78755.1"/>
    <property type="molecule type" value="Genomic_DNA"/>
</dbReference>
<keyword evidence="4" id="KW-0288">FMN</keyword>
<dbReference type="Proteomes" id="UP000879542">
    <property type="component" value="Unassembled WGS sequence"/>
</dbReference>
<evidence type="ECO:0000256" key="4">
    <source>
        <dbReference type="ARBA" id="ARBA00022643"/>
    </source>
</evidence>
<comment type="cofactor">
    <cofactor evidence="1">
        <name>FMN</name>
        <dbReference type="ChEBI" id="CHEBI:58210"/>
    </cofactor>
</comment>
<dbReference type="RefSeq" id="WP_003438030.1">
    <property type="nucleotide sequence ID" value="NZ_AP025558.1"/>
</dbReference>
<proteinExistence type="inferred from homology"/>
<dbReference type="EMBL" id="CAADAN010000004">
    <property type="protein sequence ID" value="VFD31382.1"/>
    <property type="molecule type" value="Genomic_DNA"/>
</dbReference>
<sequence length="289" mass="32729">MDYKTIILNRKSVREYKNTDIKEEYLSEIKKYSESCKKLVPEIDVDVRIMNRSEVFNNLDKVAGYKGNMIDSPSYIIILSDIKDNYIENSGYIGESIIFKVTELGIGSCWVTFEDGKKVKEKLGINSDKEVTGIIAIGYGENVSNAKVLNATKTGQNYSKSDMQVVTDKGSTRLGVEDVVYMNEWGNVASIEILEERALLDAFHYARLAPSTLNRQPWRFIVDGGTVVLAVRKDGHTNLYEEKIDIGIVMLYFATIISATMFDLKWNLGTPDKDYKVPEDYKIVGYCNI</sequence>
<evidence type="ECO:0000313" key="8">
    <source>
        <dbReference type="EMBL" id="CDS86262.1"/>
    </source>
</evidence>
<dbReference type="InterPro" id="IPR029478">
    <property type="entry name" value="TM1586_NiRdase"/>
</dbReference>
<dbReference type="PANTHER" id="PTHR43673">
    <property type="entry name" value="NAD(P)H NITROREDUCTASE YDGI-RELATED"/>
    <property type="match status" value="1"/>
</dbReference>
<dbReference type="EMBL" id="DAEPXK010000007">
    <property type="protein sequence ID" value="HBH1541457.1"/>
    <property type="molecule type" value="Genomic_DNA"/>
</dbReference>
<dbReference type="Proteomes" id="UP000878956">
    <property type="component" value="Unassembled WGS sequence"/>
</dbReference>
<dbReference type="Proteomes" id="UP000189137">
    <property type="component" value="Unassembled WGS sequence"/>
</dbReference>
<evidence type="ECO:0000313" key="7">
    <source>
        <dbReference type="EMBL" id="CDS85756.1"/>
    </source>
</evidence>
<evidence type="ECO:0000256" key="5">
    <source>
        <dbReference type="ARBA" id="ARBA00023002"/>
    </source>
</evidence>
<reference evidence="12 14" key="2">
    <citation type="submission" date="2017-02" db="EMBL/GenBank/DDBJ databases">
        <authorList>
            <consortium name="Pathogen Informatics"/>
        </authorList>
    </citation>
    <scope>NUCLEOTIDE SEQUENCE [LARGE SCALE GENOMIC DNA]</scope>
    <source>
        <strain evidence="15">clo34</strain>
        <strain evidence="13">Clo34</strain>
        <strain evidence="12 14">VRECD0157</strain>
    </source>
</reference>
<comment type="similarity">
    <text evidence="2">Belongs to the nitroreductase family.</text>
</comment>
<dbReference type="EMBL" id="LK932392">
    <property type="protein sequence ID" value="CDS85756.1"/>
    <property type="molecule type" value="Genomic_DNA"/>
</dbReference>
<dbReference type="Gene3D" id="3.40.109.10">
    <property type="entry name" value="NADH Oxidase"/>
    <property type="match status" value="1"/>
</dbReference>
<dbReference type="InterPro" id="IPR000415">
    <property type="entry name" value="Nitroreductase-like"/>
</dbReference>
<feature type="domain" description="Putative nitroreductase TM1586" evidence="6">
    <location>
        <begin position="6"/>
        <end position="253"/>
    </location>
</feature>
<dbReference type="GO" id="GO:0016491">
    <property type="term" value="F:oxidoreductase activity"/>
    <property type="evidence" value="ECO:0007669"/>
    <property type="project" value="UniProtKB-KW"/>
</dbReference>
<evidence type="ECO:0000313" key="13">
    <source>
        <dbReference type="EMBL" id="VFD31382.1"/>
    </source>
</evidence>
<reference evidence="10" key="3">
    <citation type="journal article" date="2018" name="Genome Biol.">
        <title>SKESA: strategic k-mer extension for scrupulous assemblies.</title>
        <authorList>
            <person name="Souvorov A."/>
            <person name="Agarwala R."/>
            <person name="Lipman D.J."/>
        </authorList>
    </citation>
    <scope>NUCLEOTIDE SEQUENCE</scope>
    <source>
        <strain evidence="11">Clostridioides</strain>
        <strain evidence="10">HN1000</strain>
    </source>
</reference>
<evidence type="ECO:0000313" key="9">
    <source>
        <dbReference type="EMBL" id="CDT36732.1"/>
    </source>
</evidence>
<dbReference type="PANTHER" id="PTHR43673:SF2">
    <property type="entry name" value="NITROREDUCTASE"/>
    <property type="match status" value="1"/>
</dbReference>
<dbReference type="EMBL" id="DAEQIJ010000002">
    <property type="protein sequence ID" value="HBH2618996.1"/>
    <property type="molecule type" value="Genomic_DNA"/>
</dbReference>
<dbReference type="GeneID" id="66353533"/>
<dbReference type="EMBL" id="LK932509">
    <property type="protein sequence ID" value="CDS86262.1"/>
    <property type="molecule type" value="Genomic_DNA"/>
</dbReference>
<evidence type="ECO:0000313" key="10">
    <source>
        <dbReference type="EMBL" id="HBH1541457.1"/>
    </source>
</evidence>
<evidence type="ECO:0000313" key="11">
    <source>
        <dbReference type="EMBL" id="HBH2618996.1"/>
    </source>
</evidence>
<dbReference type="Proteomes" id="UP000411588">
    <property type="component" value="Unassembled WGS sequence"/>
</dbReference>
<reference evidence="10" key="4">
    <citation type="submission" date="2021-06" db="EMBL/GenBank/DDBJ databases">
        <authorList>
            <consortium name="NCBI Pathogen Detection Project"/>
        </authorList>
    </citation>
    <scope>NUCLEOTIDE SEQUENCE</scope>
    <source>
        <strain evidence="11">Clostridioides</strain>
        <strain evidence="10">HN1000</strain>
    </source>
</reference>
<keyword evidence="5" id="KW-0560">Oxidoreductase</keyword>
<evidence type="ECO:0000313" key="15">
    <source>
        <dbReference type="Proteomes" id="UP000411588"/>
    </source>
</evidence>
<dbReference type="Pfam" id="PF14512">
    <property type="entry name" value="TM1586_NiRdase"/>
    <property type="match status" value="1"/>
</dbReference>
<name>A0A031WG42_CLODI</name>
<protein>
    <submittedName>
        <fullName evidence="12">Nitroreductase family</fullName>
    </submittedName>
    <submittedName>
        <fullName evidence="7 8">Nitroreductase-family protein</fullName>
    </submittedName>
</protein>
<dbReference type="PATRIC" id="fig|1496.842.peg.892"/>
<accession>A0A031WG42</accession>
<dbReference type="SUPFAM" id="SSF55469">
    <property type="entry name" value="FMN-dependent nitroreductase-like"/>
    <property type="match status" value="2"/>
</dbReference>
<dbReference type="Gene3D" id="3.40.109.30">
    <property type="entry name" value="putative nitroreductase (tm1586), domain 2"/>
    <property type="match status" value="1"/>
</dbReference>
<dbReference type="AlphaFoldDB" id="A0A031WG42"/>
<evidence type="ECO:0000313" key="14">
    <source>
        <dbReference type="Proteomes" id="UP000189137"/>
    </source>
</evidence>
<evidence type="ECO:0000313" key="12">
    <source>
        <dbReference type="EMBL" id="SJR78755.1"/>
    </source>
</evidence>
<gene>
    <name evidence="9" type="ORF">BN1095_450028</name>
    <name evidence="8" type="ORF">BN1096_560028</name>
    <name evidence="7" type="ORF">BN1097_540028</name>
    <name evidence="10" type="ORF">KRM00_000917</name>
    <name evidence="11" type="ORF">KRQ00_000725</name>
    <name evidence="13" type="ORF">SAMEA1402399_01631</name>
    <name evidence="12" type="ORF">SAMEA3375112_00028</name>
</gene>
<evidence type="ECO:0000256" key="1">
    <source>
        <dbReference type="ARBA" id="ARBA00001917"/>
    </source>
</evidence>
<evidence type="ECO:0000256" key="2">
    <source>
        <dbReference type="ARBA" id="ARBA00007118"/>
    </source>
</evidence>
<organism evidence="7">
    <name type="scientific">Clostridioides difficile</name>
    <name type="common">Peptoclostridium difficile</name>
    <dbReference type="NCBI Taxonomy" id="1496"/>
    <lineage>
        <taxon>Bacteria</taxon>
        <taxon>Bacillati</taxon>
        <taxon>Bacillota</taxon>
        <taxon>Clostridia</taxon>
        <taxon>Peptostreptococcales</taxon>
        <taxon>Peptostreptococcaceae</taxon>
        <taxon>Clostridioides</taxon>
    </lineage>
</organism>
<keyword evidence="3" id="KW-0285">Flavoprotein</keyword>
<evidence type="ECO:0000256" key="3">
    <source>
        <dbReference type="ARBA" id="ARBA00022630"/>
    </source>
</evidence>
<evidence type="ECO:0000259" key="6">
    <source>
        <dbReference type="Pfam" id="PF14512"/>
    </source>
</evidence>